<keyword evidence="1" id="KW-0732">Signal</keyword>
<dbReference type="EMBL" id="MFFM01000034">
    <property type="protein sequence ID" value="OGF11994.1"/>
    <property type="molecule type" value="Genomic_DNA"/>
</dbReference>
<protein>
    <recommendedName>
        <fullName evidence="4">Outer membrane protein beta-barrel domain-containing protein</fullName>
    </recommendedName>
</protein>
<evidence type="ECO:0008006" key="4">
    <source>
        <dbReference type="Google" id="ProtNLM"/>
    </source>
</evidence>
<evidence type="ECO:0000256" key="1">
    <source>
        <dbReference type="SAM" id="SignalP"/>
    </source>
</evidence>
<dbReference type="AlphaFoldDB" id="A0A1F5RC53"/>
<reference evidence="2 3" key="1">
    <citation type="journal article" date="2016" name="Nat. Commun.">
        <title>Thousands of microbial genomes shed light on interconnected biogeochemical processes in an aquifer system.</title>
        <authorList>
            <person name="Anantharaman K."/>
            <person name="Brown C.T."/>
            <person name="Hug L.A."/>
            <person name="Sharon I."/>
            <person name="Castelle C.J."/>
            <person name="Probst A.J."/>
            <person name="Thomas B.C."/>
            <person name="Singh A."/>
            <person name="Wilkins M.J."/>
            <person name="Karaoz U."/>
            <person name="Brodie E.L."/>
            <person name="Williams K.H."/>
            <person name="Hubbard S.S."/>
            <person name="Banfield J.F."/>
        </authorList>
    </citation>
    <scope>NUCLEOTIDE SEQUENCE [LARGE SCALE GENOMIC DNA]</scope>
</reference>
<comment type="caution">
    <text evidence="2">The sequence shown here is derived from an EMBL/GenBank/DDBJ whole genome shotgun (WGS) entry which is preliminary data.</text>
</comment>
<name>A0A1F5RC53_9BACT</name>
<sequence>MKRTALLMLAGSLLLAASAKAQDEGGISLKPTPPPISCLDFFKGTSQFTFTGIYMKLGLPEDSQMDESPTGKGFNFEMSRGFADGFGLMSHFMFLGLNIPLKDPMTNLDEDYPASAMAMGATMVLDIKKGEKRDIAGEIVDKKTTVAAFIGFDFTGTDFEMENFIEDEDFSVSTMEGSLPMGLVADIPLNYYVSLVPFGRLAFGSTTVTTIIPYYIILPAPPYYILMPGIPEDSTYSTTRFDYGMDIDLRLFRNAPDWKISVGTVISQVEGMADGNLIIMASVKREWGKHYSSTSFGPKLH</sequence>
<feature type="chain" id="PRO_5009520664" description="Outer membrane protein beta-barrel domain-containing protein" evidence="1">
    <location>
        <begin position="22"/>
        <end position="301"/>
    </location>
</feature>
<proteinExistence type="predicted"/>
<organism evidence="2 3">
    <name type="scientific">Candidatus Edwardsbacteria bacterium GWF2_54_11</name>
    <dbReference type="NCBI Taxonomy" id="1817851"/>
    <lineage>
        <taxon>Bacteria</taxon>
        <taxon>Candidatus Edwardsiibacteriota</taxon>
    </lineage>
</organism>
<gene>
    <name evidence="2" type="ORF">A2024_03130</name>
</gene>
<feature type="signal peptide" evidence="1">
    <location>
        <begin position="1"/>
        <end position="21"/>
    </location>
</feature>
<dbReference type="Proteomes" id="UP000177230">
    <property type="component" value="Unassembled WGS sequence"/>
</dbReference>
<evidence type="ECO:0000313" key="3">
    <source>
        <dbReference type="Proteomes" id="UP000177230"/>
    </source>
</evidence>
<accession>A0A1F5RC53</accession>
<evidence type="ECO:0000313" key="2">
    <source>
        <dbReference type="EMBL" id="OGF11994.1"/>
    </source>
</evidence>